<dbReference type="EMBL" id="FOMG01000012">
    <property type="protein sequence ID" value="SFC89250.1"/>
    <property type="molecule type" value="Genomic_DNA"/>
</dbReference>
<name>A0A1I1N686_9CLOT</name>
<dbReference type="Proteomes" id="UP000199263">
    <property type="component" value="Unassembled WGS sequence"/>
</dbReference>
<dbReference type="InterPro" id="IPR008257">
    <property type="entry name" value="Pept_M19"/>
</dbReference>
<dbReference type="RefSeq" id="WP_090091252.1">
    <property type="nucleotide sequence ID" value="NZ_FOMG01000012.1"/>
</dbReference>
<dbReference type="GO" id="GO:0070573">
    <property type="term" value="F:metallodipeptidase activity"/>
    <property type="evidence" value="ECO:0007669"/>
    <property type="project" value="InterPro"/>
</dbReference>
<evidence type="ECO:0000313" key="2">
    <source>
        <dbReference type="Proteomes" id="UP000199263"/>
    </source>
</evidence>
<dbReference type="PANTHER" id="PTHR10443:SF12">
    <property type="entry name" value="DIPEPTIDASE"/>
    <property type="match status" value="1"/>
</dbReference>
<reference evidence="1 2" key="1">
    <citation type="submission" date="2016-10" db="EMBL/GenBank/DDBJ databases">
        <authorList>
            <person name="de Groot N.N."/>
        </authorList>
    </citation>
    <scope>NUCLEOTIDE SEQUENCE [LARGE SCALE GENOMIC DNA]</scope>
    <source>
        <strain evidence="1 2">DSM 12992</strain>
    </source>
</reference>
<organism evidence="1 2">
    <name type="scientific">Clostridium uliginosum</name>
    <dbReference type="NCBI Taxonomy" id="119641"/>
    <lineage>
        <taxon>Bacteria</taxon>
        <taxon>Bacillati</taxon>
        <taxon>Bacillota</taxon>
        <taxon>Clostridia</taxon>
        <taxon>Eubacteriales</taxon>
        <taxon>Clostridiaceae</taxon>
        <taxon>Clostridium</taxon>
    </lineage>
</organism>
<dbReference type="PANTHER" id="PTHR10443">
    <property type="entry name" value="MICROSOMAL DIPEPTIDASE"/>
    <property type="match status" value="1"/>
</dbReference>
<accession>A0A1I1N686</accession>
<dbReference type="InterPro" id="IPR032466">
    <property type="entry name" value="Metal_Hydrolase"/>
</dbReference>
<dbReference type="Gene3D" id="3.20.20.140">
    <property type="entry name" value="Metal-dependent hydrolases"/>
    <property type="match status" value="1"/>
</dbReference>
<sequence length="311" mass="35336">MNFIDLHCDTASKIYYDELNIESDVCKVNIHKLKEGNALAQVFAFFIDQSITKTPYEEFLKVYNNFNLQINKHSSEIKIVKNLKELESCKKNGKVGAFLSIEEGEVIEGEVEKLRNVYQMGIRILTITWNYKNKLGYPNAGFKYQNNGLTEKGIEILEEVETLGIIPDASHLSDGGFYNLAKLCKKPFIASHSNARAITNHPRNLTDEMIRKLSNNGGVMGINFCSEFLGKEKISSLEDILVHIKHIKNVGGIDVISLGSDFDGIDNEVEIRDCSKFNKLYVALKENGFNESEIEKIFYKNTMRVFNEVLK</sequence>
<gene>
    <name evidence="1" type="ORF">SAMN05421842_11268</name>
</gene>
<keyword evidence="2" id="KW-1185">Reference proteome</keyword>
<dbReference type="SUPFAM" id="SSF51556">
    <property type="entry name" value="Metallo-dependent hydrolases"/>
    <property type="match status" value="1"/>
</dbReference>
<dbReference type="CDD" id="cd01301">
    <property type="entry name" value="rDP_like"/>
    <property type="match status" value="1"/>
</dbReference>
<dbReference type="PROSITE" id="PS51365">
    <property type="entry name" value="RENAL_DIPEPTIDASE_2"/>
    <property type="match status" value="1"/>
</dbReference>
<proteinExistence type="predicted"/>
<dbReference type="Pfam" id="PF01244">
    <property type="entry name" value="Peptidase_M19"/>
    <property type="match status" value="1"/>
</dbReference>
<dbReference type="STRING" id="119641.SAMN05421842_11268"/>
<dbReference type="AlphaFoldDB" id="A0A1I1N686"/>
<dbReference type="GO" id="GO:0006508">
    <property type="term" value="P:proteolysis"/>
    <property type="evidence" value="ECO:0007669"/>
    <property type="project" value="InterPro"/>
</dbReference>
<evidence type="ECO:0000313" key="1">
    <source>
        <dbReference type="EMBL" id="SFC89250.1"/>
    </source>
</evidence>
<dbReference type="OrthoDB" id="9804920at2"/>
<protein>
    <submittedName>
        <fullName evidence="1">Membrane dipeptidase</fullName>
    </submittedName>
</protein>